<sequence>MIGAAHCRRLGLVAVLALMGGCVSPVEREIESGGTFVLSPGESARLADGTRVRYHQVSSDSRCRPHVQCVWAGRAEIQLRITPASRIDGAESATGELLFSTDLDASATYSGWRYRLIRLGFEAQPVATLQVERSNSSY</sequence>
<dbReference type="Proteomes" id="UP000593932">
    <property type="component" value="Chromosome"/>
</dbReference>
<protein>
    <submittedName>
        <fullName evidence="1">Uncharacterized protein</fullName>
    </submittedName>
</protein>
<organism evidence="1 2">
    <name type="scientific">Novilysobacter avium</name>
    <dbReference type="NCBI Taxonomy" id="2781023"/>
    <lineage>
        <taxon>Bacteria</taxon>
        <taxon>Pseudomonadati</taxon>
        <taxon>Pseudomonadota</taxon>
        <taxon>Gammaproteobacteria</taxon>
        <taxon>Lysobacterales</taxon>
        <taxon>Lysobacteraceae</taxon>
        <taxon>Novilysobacter</taxon>
    </lineage>
</organism>
<dbReference type="RefSeq" id="WP_194034046.1">
    <property type="nucleotide sequence ID" value="NZ_CP063657.1"/>
</dbReference>
<evidence type="ECO:0000313" key="1">
    <source>
        <dbReference type="EMBL" id="QOW21472.1"/>
    </source>
</evidence>
<proteinExistence type="predicted"/>
<name>A0A7S6UJK1_9GAMM</name>
<evidence type="ECO:0000313" key="2">
    <source>
        <dbReference type="Proteomes" id="UP000593932"/>
    </source>
</evidence>
<accession>A0A7S6UJK1</accession>
<dbReference type="EMBL" id="CP063657">
    <property type="protein sequence ID" value="QOW21472.1"/>
    <property type="molecule type" value="Genomic_DNA"/>
</dbReference>
<gene>
    <name evidence="1" type="ORF">INQ42_09470</name>
</gene>
<reference evidence="1 2" key="1">
    <citation type="submission" date="2020-10" db="EMBL/GenBank/DDBJ databases">
        <title>complete genome sequencing of Lysobacter sp. H23M41.</title>
        <authorList>
            <person name="Bae J.-W."/>
            <person name="Lee S.-Y."/>
        </authorList>
    </citation>
    <scope>NUCLEOTIDE SEQUENCE [LARGE SCALE GENOMIC DNA]</scope>
    <source>
        <strain evidence="1 2">H23M41</strain>
    </source>
</reference>
<keyword evidence="2" id="KW-1185">Reference proteome</keyword>